<protein>
    <submittedName>
        <fullName evidence="2">Uncharacterized protein</fullName>
    </submittedName>
</protein>
<gene>
    <name evidence="2" type="ORF">EHR06_18055</name>
</gene>
<accession>A0A4Z1AFE0</accession>
<comment type="caution">
    <text evidence="2">The sequence shown here is derived from an EMBL/GenBank/DDBJ whole genome shotgun (WGS) entry which is preliminary data.</text>
</comment>
<keyword evidence="1" id="KW-0812">Transmembrane</keyword>
<sequence length="168" mass="18261">MKRASILFYILLIFLQLQCGMYFIYDSLQKDKTDKTDLSPLLLLLAPGSIPLVVEPVSWINFTSSSVSFQTGATGNYSIDIQYPYSGCPSTAFSLEAITNGVSLSSVSCTNLYFDGCPYTNPLSCNVSGSTVGNANVIYRIPSYQDTAPFPGMRVNQIVGVVQVQVIP</sequence>
<proteinExistence type="predicted"/>
<evidence type="ECO:0000313" key="2">
    <source>
        <dbReference type="EMBL" id="TGM95495.1"/>
    </source>
</evidence>
<name>A0A4Z1AFE0_9LEPT</name>
<dbReference type="Proteomes" id="UP000297241">
    <property type="component" value="Unassembled WGS sequence"/>
</dbReference>
<organism evidence="2 3">
    <name type="scientific">Leptospira dzoumogneensis</name>
    <dbReference type="NCBI Taxonomy" id="2484904"/>
    <lineage>
        <taxon>Bacteria</taxon>
        <taxon>Pseudomonadati</taxon>
        <taxon>Spirochaetota</taxon>
        <taxon>Spirochaetia</taxon>
        <taxon>Leptospirales</taxon>
        <taxon>Leptospiraceae</taxon>
        <taxon>Leptospira</taxon>
    </lineage>
</organism>
<dbReference type="EMBL" id="RQHS01000024">
    <property type="protein sequence ID" value="TGM95495.1"/>
    <property type="molecule type" value="Genomic_DNA"/>
</dbReference>
<reference evidence="2" key="1">
    <citation type="journal article" date="2019" name="PLoS Negl. Trop. Dis.">
        <title>Revisiting the worldwide diversity of Leptospira species in the environment.</title>
        <authorList>
            <person name="Vincent A.T."/>
            <person name="Schiettekatte O."/>
            <person name="Bourhy P."/>
            <person name="Veyrier F.J."/>
            <person name="Picardeau M."/>
        </authorList>
    </citation>
    <scope>NUCLEOTIDE SEQUENCE [LARGE SCALE GENOMIC DNA]</scope>
    <source>
        <strain evidence="2">201601113</strain>
    </source>
</reference>
<dbReference type="RefSeq" id="WP_135758297.1">
    <property type="nucleotide sequence ID" value="NZ_RQHS01000024.1"/>
</dbReference>
<keyword evidence="3" id="KW-1185">Reference proteome</keyword>
<keyword evidence="1" id="KW-0472">Membrane</keyword>
<evidence type="ECO:0000313" key="3">
    <source>
        <dbReference type="Proteomes" id="UP000297241"/>
    </source>
</evidence>
<keyword evidence="1" id="KW-1133">Transmembrane helix</keyword>
<evidence type="ECO:0000256" key="1">
    <source>
        <dbReference type="SAM" id="Phobius"/>
    </source>
</evidence>
<dbReference type="AlphaFoldDB" id="A0A4Z1AFE0"/>
<dbReference type="OrthoDB" id="345928at2"/>
<feature type="transmembrane region" description="Helical" evidence="1">
    <location>
        <begin position="6"/>
        <end position="25"/>
    </location>
</feature>